<evidence type="ECO:0000256" key="2">
    <source>
        <dbReference type="ARBA" id="ARBA00023002"/>
    </source>
</evidence>
<gene>
    <name evidence="5" type="ORF">AFA91_19555</name>
</gene>
<feature type="domain" description="Alcohol dehydrogenase-like C-terminal" evidence="3">
    <location>
        <begin position="201"/>
        <end position="334"/>
    </location>
</feature>
<dbReference type="KEGG" id="mgo:AFA91_19555"/>
<protein>
    <recommendedName>
        <fullName evidence="7">Alcohol dehydrogenase</fullName>
    </recommendedName>
</protein>
<dbReference type="RefSeq" id="WP_049746161.1">
    <property type="nucleotide sequence ID" value="NZ_CP012150.1"/>
</dbReference>
<proteinExistence type="predicted"/>
<dbReference type="AlphaFoldDB" id="A0A0K0X8J6"/>
<evidence type="ECO:0000256" key="1">
    <source>
        <dbReference type="ARBA" id="ARBA00001947"/>
    </source>
</evidence>
<evidence type="ECO:0000259" key="4">
    <source>
        <dbReference type="Pfam" id="PF08240"/>
    </source>
</evidence>
<evidence type="ECO:0000313" key="6">
    <source>
        <dbReference type="Proteomes" id="UP000062255"/>
    </source>
</evidence>
<organism evidence="5 6">
    <name type="scientific">Mycolicibacterium goodii</name>
    <name type="common">Mycobacterium goodii</name>
    <dbReference type="NCBI Taxonomy" id="134601"/>
    <lineage>
        <taxon>Bacteria</taxon>
        <taxon>Bacillati</taxon>
        <taxon>Actinomycetota</taxon>
        <taxon>Actinomycetes</taxon>
        <taxon>Mycobacteriales</taxon>
        <taxon>Mycobacteriaceae</taxon>
        <taxon>Mycolicibacterium</taxon>
    </lineage>
</organism>
<dbReference type="Gene3D" id="3.40.50.720">
    <property type="entry name" value="NAD(P)-binding Rossmann-like Domain"/>
    <property type="match status" value="1"/>
</dbReference>
<keyword evidence="2" id="KW-0560">Oxidoreductase</keyword>
<accession>A0A0K0X8J6</accession>
<dbReference type="InterPro" id="IPR013154">
    <property type="entry name" value="ADH-like_N"/>
</dbReference>
<dbReference type="InterPro" id="IPR050129">
    <property type="entry name" value="Zn_alcohol_dh"/>
</dbReference>
<dbReference type="STRING" id="134601.AFA91_19555"/>
<dbReference type="Pfam" id="PF00107">
    <property type="entry name" value="ADH_zinc_N"/>
    <property type="match status" value="1"/>
</dbReference>
<dbReference type="GO" id="GO:0016491">
    <property type="term" value="F:oxidoreductase activity"/>
    <property type="evidence" value="ECO:0007669"/>
    <property type="project" value="UniProtKB-KW"/>
</dbReference>
<dbReference type="Proteomes" id="UP000062255">
    <property type="component" value="Chromosome"/>
</dbReference>
<dbReference type="SUPFAM" id="SSF50129">
    <property type="entry name" value="GroES-like"/>
    <property type="match status" value="1"/>
</dbReference>
<feature type="domain" description="Alcohol dehydrogenase-like N-terminal" evidence="4">
    <location>
        <begin position="34"/>
        <end position="161"/>
    </location>
</feature>
<dbReference type="CDD" id="cd08231">
    <property type="entry name" value="MDR_TM0436_like"/>
    <property type="match status" value="1"/>
</dbReference>
<evidence type="ECO:0000259" key="3">
    <source>
        <dbReference type="Pfam" id="PF00107"/>
    </source>
</evidence>
<dbReference type="SUPFAM" id="SSF51735">
    <property type="entry name" value="NAD(P)-binding Rossmann-fold domains"/>
    <property type="match status" value="1"/>
</dbReference>
<dbReference type="PANTHER" id="PTHR43401:SF2">
    <property type="entry name" value="L-THREONINE 3-DEHYDROGENASE"/>
    <property type="match status" value="1"/>
</dbReference>
<sequence length="379" mass="40533">MSEFEVPTTSRAAVITEFGGKLEVRDLPVPSLEPGGLLVRIDAATVCGSDVHVWDGSLHEGGIRPIILPVVPGHEMAGVVVAKAGGDIGYVGGGQIAIGDRIVFTQGRCGTCYHCAVAGQPNLCPNRRHYGTNCEQYPYLVGGFSEYCYVYPTARKIKVPDDVKSDWASAGSCALRTVIAAYERLGRIEPWQTVVIQGVGPLGLFATALAKRSGAARIIVVGAPDSRLELARAWGATDHVSINDAPDAESRAAAIRELTSGQGAEVVQEWSGARSAFTEGLEMVRRGGRYLIGGQVGPHRVEIQPSTIMKNHLSVIGSMSADDSHYWKAMQFLSQAQSEFEFDRLLTTRTGLDGVTDALRGMQDLSEIKPVIDPALTVS</sequence>
<name>A0A0K0X8J6_MYCGD</name>
<dbReference type="EMBL" id="CP012150">
    <property type="protein sequence ID" value="AKS33723.1"/>
    <property type="molecule type" value="Genomic_DNA"/>
</dbReference>
<dbReference type="PATRIC" id="fig|134601.6.peg.4050"/>
<evidence type="ECO:0000313" key="5">
    <source>
        <dbReference type="EMBL" id="AKS33723.1"/>
    </source>
</evidence>
<dbReference type="InterPro" id="IPR036291">
    <property type="entry name" value="NAD(P)-bd_dom_sf"/>
</dbReference>
<evidence type="ECO:0008006" key="7">
    <source>
        <dbReference type="Google" id="ProtNLM"/>
    </source>
</evidence>
<dbReference type="OrthoDB" id="241504at2"/>
<dbReference type="PANTHER" id="PTHR43401">
    <property type="entry name" value="L-THREONINE 3-DEHYDROGENASE"/>
    <property type="match status" value="1"/>
</dbReference>
<reference evidence="5 6" key="1">
    <citation type="submission" date="2015-07" db="EMBL/GenBank/DDBJ databases">
        <title>Complete genome sequence of Mycobacterium goodii X7B, a facultative thermophilic biodesulfurizing bacterium.</title>
        <authorList>
            <person name="Yu B."/>
            <person name="Li F."/>
            <person name="Xu P."/>
        </authorList>
    </citation>
    <scope>NUCLEOTIDE SEQUENCE [LARGE SCALE GENOMIC DNA]</scope>
    <source>
        <strain evidence="5 6">X7B</strain>
    </source>
</reference>
<comment type="cofactor">
    <cofactor evidence="1">
        <name>Zn(2+)</name>
        <dbReference type="ChEBI" id="CHEBI:29105"/>
    </cofactor>
</comment>
<dbReference type="InterPro" id="IPR011032">
    <property type="entry name" value="GroES-like_sf"/>
</dbReference>
<dbReference type="Pfam" id="PF08240">
    <property type="entry name" value="ADH_N"/>
    <property type="match status" value="1"/>
</dbReference>
<dbReference type="Gene3D" id="3.90.180.10">
    <property type="entry name" value="Medium-chain alcohol dehydrogenases, catalytic domain"/>
    <property type="match status" value="1"/>
</dbReference>
<dbReference type="InterPro" id="IPR013149">
    <property type="entry name" value="ADH-like_C"/>
</dbReference>